<evidence type="ECO:0000313" key="8">
    <source>
        <dbReference type="Proteomes" id="UP000587586"/>
    </source>
</evidence>
<dbReference type="EC" id="1.7.99.1" evidence="6"/>
<dbReference type="GO" id="GO:0046872">
    <property type="term" value="F:metal ion binding"/>
    <property type="evidence" value="ECO:0007669"/>
    <property type="project" value="UniProtKB-KW"/>
</dbReference>
<feature type="binding site" evidence="6">
    <location>
        <position position="10"/>
    </location>
    <ligand>
        <name>[4Fe-4S] cluster</name>
        <dbReference type="ChEBI" id="CHEBI:49883"/>
    </ligand>
</feature>
<dbReference type="InterPro" id="IPR004137">
    <property type="entry name" value="HCP/CODH"/>
</dbReference>
<name>A0A6V8ND58_9BACT</name>
<dbReference type="RefSeq" id="WP_183362969.1">
    <property type="nucleotide sequence ID" value="NZ_BLXZ01000009.1"/>
</dbReference>
<feature type="binding site" evidence="6">
    <location>
        <position position="252"/>
    </location>
    <ligand>
        <name>hybrid [4Fe-2O-2S] cluster</name>
        <dbReference type="ChEBI" id="CHEBI:60519"/>
    </ligand>
</feature>
<feature type="binding site" evidence="6">
    <location>
        <position position="25"/>
    </location>
    <ligand>
        <name>[4Fe-4S] cluster</name>
        <dbReference type="ChEBI" id="CHEBI:49883"/>
    </ligand>
</feature>
<sequence length="551" mass="60956">MEREMFCRQCEQAARGVGCDVIGNCGKDPQVSALLDLMIYGMKGVALYANQARTLGQKDQEVDRFMLDGFFTRVTNVNFDPEDIARRLRKCHLMKERAKVLYQDAYQAKNGGAAPELGEGPAQWTPAGDTQGLIEQGRQHGVFTWHQDQNILSGIEILIYGLMGMAAFAWHATELGQEDDEIYAFIHHSLAMTENPQATLDDFVNLSLECGKWNLRTMELLYQGHAERFQAPEPMLVNLGTRRGKGIVVSGHDLPMLEEILKQTDGKGINVYTHGEMLPANGYPGLRKYPHFAGHFGTAWQNQVKELPDFRGAIVFNTNCIQKPAGEYTDRLFTWGEVAWPGIPHLEGHDFTPVIDKALSLPDLPEMPGQQILVGFGHEAVLKVADRVIDAVKNGAIRRFFLIGGCDGAKSGRNYFTELAEKVPQDCVILTLACGKNRFNRLEFGDIGGIPRLLDVGQCNDAYSAVRIATALAEAFHCGVNDLPLSMILSWYEQKAHVILLSLLYLGVKGIRLGPSLPAYVSPDVLDVLVKNYDLGPISTADQDLQHALGT</sequence>
<evidence type="ECO:0000313" key="7">
    <source>
        <dbReference type="EMBL" id="GFO70360.1"/>
    </source>
</evidence>
<keyword evidence="6" id="KW-0004">4Fe-4S</keyword>
<dbReference type="PANTHER" id="PTHR30109">
    <property type="entry name" value="HYDROXYLAMINE REDUCTASE"/>
    <property type="match status" value="1"/>
</dbReference>
<dbReference type="GO" id="GO:0005737">
    <property type="term" value="C:cytoplasm"/>
    <property type="evidence" value="ECO:0007669"/>
    <property type="project" value="UniProtKB-SubCell"/>
</dbReference>
<feature type="binding site" evidence="6">
    <location>
        <position position="495"/>
    </location>
    <ligand>
        <name>hybrid [4Fe-2O-2S] cluster</name>
        <dbReference type="ChEBI" id="CHEBI:60519"/>
    </ligand>
</feature>
<keyword evidence="8" id="KW-1185">Reference proteome</keyword>
<comment type="subcellular location">
    <subcellularLocation>
        <location evidence="6">Cytoplasm</location>
    </subcellularLocation>
</comment>
<gene>
    <name evidence="7" type="primary">hcp_3</name>
    <name evidence="6" type="synonym">hcp</name>
    <name evidence="7" type="ORF">GMLC_39390</name>
</gene>
<evidence type="ECO:0000256" key="1">
    <source>
        <dbReference type="ARBA" id="ARBA00022490"/>
    </source>
</evidence>
<comment type="similarity">
    <text evidence="6">Belongs to the HCP family.</text>
</comment>
<dbReference type="Gene3D" id="1.20.1270.20">
    <property type="match status" value="2"/>
</dbReference>
<accession>A0A6V8ND58</accession>
<reference evidence="8" key="1">
    <citation type="submission" date="2020-06" db="EMBL/GenBank/DDBJ databases">
        <title>Draft genomic sequecing of Geomonas sp. Red745.</title>
        <authorList>
            <person name="Itoh H."/>
            <person name="Xu Z.X."/>
            <person name="Ushijima N."/>
            <person name="Masuda Y."/>
            <person name="Shiratori Y."/>
            <person name="Senoo K."/>
        </authorList>
    </citation>
    <scope>NUCLEOTIDE SEQUENCE [LARGE SCALE GENOMIC DNA]</scope>
    <source>
        <strain evidence="8">Red745</strain>
    </source>
</reference>
<dbReference type="InterPro" id="IPR016100">
    <property type="entry name" value="Prismane_a-bundle"/>
</dbReference>
<dbReference type="Proteomes" id="UP000587586">
    <property type="component" value="Unassembled WGS sequence"/>
</dbReference>
<keyword evidence="2 6" id="KW-0479">Metal-binding</keyword>
<dbReference type="GO" id="GO:0042542">
    <property type="term" value="P:response to hydrogen peroxide"/>
    <property type="evidence" value="ECO:0007669"/>
    <property type="project" value="TreeGrafter"/>
</dbReference>
<keyword evidence="3 6" id="KW-0560">Oxidoreductase</keyword>
<dbReference type="NCBIfam" id="TIGR01703">
    <property type="entry name" value="hybrid_clust"/>
    <property type="match status" value="1"/>
</dbReference>
<dbReference type="FunFam" id="3.40.50.2030:FF:000001">
    <property type="entry name" value="Hydroxylamine reductase"/>
    <property type="match status" value="1"/>
</dbReference>
<evidence type="ECO:0000256" key="4">
    <source>
        <dbReference type="ARBA" id="ARBA00023004"/>
    </source>
</evidence>
<dbReference type="PIRSF" id="PIRSF000076">
    <property type="entry name" value="HCP"/>
    <property type="match status" value="1"/>
</dbReference>
<keyword evidence="4 6" id="KW-0408">Iron</keyword>
<dbReference type="GO" id="GO:0050418">
    <property type="term" value="F:hydroxylamine reductase activity"/>
    <property type="evidence" value="ECO:0007669"/>
    <property type="project" value="UniProtKB-UniRule"/>
</dbReference>
<keyword evidence="1 6" id="KW-0963">Cytoplasm</keyword>
<comment type="catalytic activity">
    <reaction evidence="6">
        <text>A + NH4(+) + H2O = hydroxylamine + AH2 + H(+)</text>
        <dbReference type="Rhea" id="RHEA:22052"/>
        <dbReference type="ChEBI" id="CHEBI:13193"/>
        <dbReference type="ChEBI" id="CHEBI:15377"/>
        <dbReference type="ChEBI" id="CHEBI:15378"/>
        <dbReference type="ChEBI" id="CHEBI:15429"/>
        <dbReference type="ChEBI" id="CHEBI:17499"/>
        <dbReference type="ChEBI" id="CHEBI:28938"/>
        <dbReference type="EC" id="1.7.99.1"/>
    </reaction>
</comment>
<dbReference type="AlphaFoldDB" id="A0A6V8ND58"/>
<dbReference type="GO" id="GO:0051539">
    <property type="term" value="F:4 iron, 4 sulfur cluster binding"/>
    <property type="evidence" value="ECO:0007669"/>
    <property type="project" value="UniProtKB-KW"/>
</dbReference>
<dbReference type="NCBIfam" id="NF003658">
    <property type="entry name" value="PRK05290.1"/>
    <property type="match status" value="1"/>
</dbReference>
<protein>
    <recommendedName>
        <fullName evidence="6">Hydroxylamine reductase</fullName>
        <ecNumber evidence="6">1.7.99.1</ecNumber>
    </recommendedName>
    <alternativeName>
        <fullName evidence="6">Hybrid-cluster protein</fullName>
        <shortName evidence="6">HCP</shortName>
    </alternativeName>
    <alternativeName>
        <fullName evidence="6">Prismane protein</fullName>
    </alternativeName>
</protein>
<dbReference type="PANTHER" id="PTHR30109:SF0">
    <property type="entry name" value="HYDROXYLAMINE REDUCTASE"/>
    <property type="match status" value="1"/>
</dbReference>
<feature type="binding site" evidence="6">
    <location>
        <position position="7"/>
    </location>
    <ligand>
        <name>[4Fe-4S] cluster</name>
        <dbReference type="ChEBI" id="CHEBI:49883"/>
    </ligand>
</feature>
<organism evidence="7 8">
    <name type="scientific">Geomonas limicola</name>
    <dbReference type="NCBI Taxonomy" id="2740186"/>
    <lineage>
        <taxon>Bacteria</taxon>
        <taxon>Pseudomonadati</taxon>
        <taxon>Thermodesulfobacteriota</taxon>
        <taxon>Desulfuromonadia</taxon>
        <taxon>Geobacterales</taxon>
        <taxon>Geobacteraceae</taxon>
        <taxon>Geomonas</taxon>
    </lineage>
</organism>
<feature type="binding site" description="via persulfide group" evidence="6">
    <location>
        <position position="406"/>
    </location>
    <ligand>
        <name>hybrid [4Fe-2O-2S] cluster</name>
        <dbReference type="ChEBI" id="CHEBI:60519"/>
    </ligand>
</feature>
<feature type="binding site" evidence="6">
    <location>
        <position position="320"/>
    </location>
    <ligand>
        <name>hybrid [4Fe-2O-2S] cluster</name>
        <dbReference type="ChEBI" id="CHEBI:60519"/>
    </ligand>
</feature>
<proteinExistence type="inferred from homology"/>
<evidence type="ECO:0000256" key="3">
    <source>
        <dbReference type="ARBA" id="ARBA00023002"/>
    </source>
</evidence>
<evidence type="ECO:0000256" key="5">
    <source>
        <dbReference type="ARBA" id="ARBA00023014"/>
    </source>
</evidence>
<comment type="cofactor">
    <cofactor evidence="6">
        <name>[4Fe-4S] cluster</name>
        <dbReference type="ChEBI" id="CHEBI:49883"/>
    </cofactor>
    <text evidence="6">Binds 1 [4Fe-4S] cluster.</text>
</comment>
<evidence type="ECO:0000256" key="2">
    <source>
        <dbReference type="ARBA" id="ARBA00022723"/>
    </source>
</evidence>
<feature type="binding site" evidence="6">
    <location>
        <position position="459"/>
    </location>
    <ligand>
        <name>hybrid [4Fe-2O-2S] cluster</name>
        <dbReference type="ChEBI" id="CHEBI:60519"/>
    </ligand>
</feature>
<feature type="binding site" evidence="6">
    <location>
        <position position="434"/>
    </location>
    <ligand>
        <name>hybrid [4Fe-2O-2S] cluster</name>
        <dbReference type="ChEBI" id="CHEBI:60519"/>
    </ligand>
</feature>
<comment type="caution">
    <text evidence="7">The sequence shown here is derived from an EMBL/GenBank/DDBJ whole genome shotgun (WGS) entry which is preliminary data.</text>
</comment>
<comment type="function">
    <text evidence="6">Catalyzes the reduction of hydroxylamine to form NH(3) and H(2)O.</text>
</comment>
<dbReference type="GO" id="GO:0004601">
    <property type="term" value="F:peroxidase activity"/>
    <property type="evidence" value="ECO:0007669"/>
    <property type="project" value="TreeGrafter"/>
</dbReference>
<dbReference type="InterPro" id="IPR010048">
    <property type="entry name" value="Hydroxylam_reduct"/>
</dbReference>
<dbReference type="Gene3D" id="3.40.50.2030">
    <property type="match status" value="2"/>
</dbReference>
<feature type="modified residue" description="Cysteine persulfide" evidence="6">
    <location>
        <position position="406"/>
    </location>
</feature>
<comment type="cofactor">
    <cofactor evidence="6">
        <name>hybrid [4Fe-2O-2S] cluster</name>
        <dbReference type="ChEBI" id="CHEBI:60519"/>
    </cofactor>
    <text evidence="6">Binds 1 hybrid [4Fe-2O-2S] cluster.</text>
</comment>
<evidence type="ECO:0000256" key="6">
    <source>
        <dbReference type="HAMAP-Rule" id="MF_00069"/>
    </source>
</evidence>
<dbReference type="HAMAP" id="MF_00069">
    <property type="entry name" value="Hydroxylam_reduct"/>
    <property type="match status" value="1"/>
</dbReference>
<dbReference type="Pfam" id="PF03063">
    <property type="entry name" value="Prismane"/>
    <property type="match status" value="1"/>
</dbReference>
<feature type="binding site" evidence="6">
    <location>
        <position position="276"/>
    </location>
    <ligand>
        <name>hybrid [4Fe-2O-2S] cluster</name>
        <dbReference type="ChEBI" id="CHEBI:60519"/>
    </ligand>
</feature>
<dbReference type="EMBL" id="BLXZ01000009">
    <property type="protein sequence ID" value="GFO70360.1"/>
    <property type="molecule type" value="Genomic_DNA"/>
</dbReference>
<dbReference type="InterPro" id="IPR016099">
    <property type="entry name" value="Prismane-like_a/b-sand"/>
</dbReference>
<dbReference type="CDD" id="cd01914">
    <property type="entry name" value="HCP"/>
    <property type="match status" value="1"/>
</dbReference>
<dbReference type="SUPFAM" id="SSF56821">
    <property type="entry name" value="Prismane protein-like"/>
    <property type="match status" value="1"/>
</dbReference>
<feature type="binding site" evidence="6">
    <location>
        <position position="19"/>
    </location>
    <ligand>
        <name>[4Fe-4S] cluster</name>
        <dbReference type="ChEBI" id="CHEBI:49883"/>
    </ligand>
</feature>
<keyword evidence="5 6" id="KW-0411">Iron-sulfur</keyword>
<feature type="binding site" evidence="6">
    <location>
        <position position="493"/>
    </location>
    <ligand>
        <name>hybrid [4Fe-2O-2S] cluster</name>
        <dbReference type="ChEBI" id="CHEBI:60519"/>
    </ligand>
</feature>
<dbReference type="InterPro" id="IPR011254">
    <property type="entry name" value="Prismane-like_sf"/>
</dbReference>